<gene>
    <name evidence="2" type="ORF">CC84DRAFT_1160257</name>
</gene>
<dbReference type="AlphaFoldDB" id="A0A177D1F8"/>
<sequence>MRCRDGLAPPTPALLSTWRGRRTTKLPAPSGLDDDRWGLRGPSARRGPYAARDPPFARKRP</sequence>
<evidence type="ECO:0000256" key="1">
    <source>
        <dbReference type="SAM" id="MobiDB-lite"/>
    </source>
</evidence>
<proteinExistence type="predicted"/>
<dbReference type="EMBL" id="KV441548">
    <property type="protein sequence ID" value="OAG13012.1"/>
    <property type="molecule type" value="Genomic_DNA"/>
</dbReference>
<feature type="region of interest" description="Disordered" evidence="1">
    <location>
        <begin position="1"/>
        <end position="61"/>
    </location>
</feature>
<organism evidence="2 3">
    <name type="scientific">Paraphaeosphaeria sporulosa</name>
    <dbReference type="NCBI Taxonomy" id="1460663"/>
    <lineage>
        <taxon>Eukaryota</taxon>
        <taxon>Fungi</taxon>
        <taxon>Dikarya</taxon>
        <taxon>Ascomycota</taxon>
        <taxon>Pezizomycotina</taxon>
        <taxon>Dothideomycetes</taxon>
        <taxon>Pleosporomycetidae</taxon>
        <taxon>Pleosporales</taxon>
        <taxon>Massarineae</taxon>
        <taxon>Didymosphaeriaceae</taxon>
        <taxon>Paraphaeosphaeria</taxon>
    </lineage>
</organism>
<protein>
    <submittedName>
        <fullName evidence="2">Uncharacterized protein</fullName>
    </submittedName>
</protein>
<evidence type="ECO:0000313" key="2">
    <source>
        <dbReference type="EMBL" id="OAG13012.1"/>
    </source>
</evidence>
<keyword evidence="3" id="KW-1185">Reference proteome</keyword>
<name>A0A177D1F8_9PLEO</name>
<accession>A0A177D1F8</accession>
<reference evidence="2 3" key="1">
    <citation type="submission" date="2016-05" db="EMBL/GenBank/DDBJ databases">
        <title>Comparative analysis of secretome profiles of manganese(II)-oxidizing ascomycete fungi.</title>
        <authorList>
            <consortium name="DOE Joint Genome Institute"/>
            <person name="Zeiner C.A."/>
            <person name="Purvine S.O."/>
            <person name="Zink E.M."/>
            <person name="Wu S."/>
            <person name="Pasa-Tolic L."/>
            <person name="Chaput D.L."/>
            <person name="Haridas S."/>
            <person name="Grigoriev I.V."/>
            <person name="Santelli C.M."/>
            <person name="Hansel C.M."/>
        </authorList>
    </citation>
    <scope>NUCLEOTIDE SEQUENCE [LARGE SCALE GENOMIC DNA]</scope>
    <source>
        <strain evidence="2 3">AP3s5-JAC2a</strain>
    </source>
</reference>
<evidence type="ECO:0000313" key="3">
    <source>
        <dbReference type="Proteomes" id="UP000077069"/>
    </source>
</evidence>
<dbReference type="Proteomes" id="UP000077069">
    <property type="component" value="Unassembled WGS sequence"/>
</dbReference>
<dbReference type="GeneID" id="28760942"/>
<dbReference type="RefSeq" id="XP_018043377.1">
    <property type="nucleotide sequence ID" value="XM_018177456.1"/>
</dbReference>
<dbReference type="InParanoid" id="A0A177D1F8"/>